<evidence type="ECO:0000256" key="4">
    <source>
        <dbReference type="ARBA" id="ARBA00022728"/>
    </source>
</evidence>
<dbReference type="EMBL" id="MU005773">
    <property type="protein sequence ID" value="KAF2707687.1"/>
    <property type="molecule type" value="Genomic_DNA"/>
</dbReference>
<proteinExistence type="inferred from homology"/>
<dbReference type="PANTHER" id="PTHR13296:SF0">
    <property type="entry name" value="PRE-MRNA-SPLICING FACTOR SPF27"/>
    <property type="match status" value="1"/>
</dbReference>
<dbReference type="GO" id="GO:0071013">
    <property type="term" value="C:catalytic step 2 spliceosome"/>
    <property type="evidence" value="ECO:0007669"/>
    <property type="project" value="TreeGrafter"/>
</dbReference>
<evidence type="ECO:0000256" key="5">
    <source>
        <dbReference type="ARBA" id="ARBA00023187"/>
    </source>
</evidence>
<evidence type="ECO:0000256" key="3">
    <source>
        <dbReference type="ARBA" id="ARBA00022664"/>
    </source>
</evidence>
<evidence type="ECO:0000256" key="2">
    <source>
        <dbReference type="ARBA" id="ARBA00010788"/>
    </source>
</evidence>
<feature type="coiled-coil region" evidence="7">
    <location>
        <begin position="139"/>
        <end position="173"/>
    </location>
</feature>
<keyword evidence="5" id="KW-0508">mRNA splicing</keyword>
<evidence type="ECO:0000313" key="8">
    <source>
        <dbReference type="EMBL" id="KAF2707687.1"/>
    </source>
</evidence>
<evidence type="ECO:0000256" key="1">
    <source>
        <dbReference type="ARBA" id="ARBA00004123"/>
    </source>
</evidence>
<keyword evidence="9" id="KW-1185">Reference proteome</keyword>
<dbReference type="GO" id="GO:0000974">
    <property type="term" value="C:Prp19 complex"/>
    <property type="evidence" value="ECO:0007669"/>
    <property type="project" value="TreeGrafter"/>
</dbReference>
<dbReference type="GO" id="GO:0008380">
    <property type="term" value="P:RNA splicing"/>
    <property type="evidence" value="ECO:0007669"/>
    <property type="project" value="UniProtKB-KW"/>
</dbReference>
<comment type="similarity">
    <text evidence="2">Belongs to the SPF27 family.</text>
</comment>
<organism evidence="8 9">
    <name type="scientific">Pleomassaria siparia CBS 279.74</name>
    <dbReference type="NCBI Taxonomy" id="1314801"/>
    <lineage>
        <taxon>Eukaryota</taxon>
        <taxon>Fungi</taxon>
        <taxon>Dikarya</taxon>
        <taxon>Ascomycota</taxon>
        <taxon>Pezizomycotina</taxon>
        <taxon>Dothideomycetes</taxon>
        <taxon>Pleosporomycetidae</taxon>
        <taxon>Pleosporales</taxon>
        <taxon>Pleomassariaceae</taxon>
        <taxon>Pleomassaria</taxon>
    </lineage>
</organism>
<keyword evidence="7" id="KW-0175">Coiled coil</keyword>
<gene>
    <name evidence="8" type="ORF">K504DRAFT_458168</name>
</gene>
<keyword evidence="3" id="KW-0507">mRNA processing</keyword>
<evidence type="ECO:0000256" key="7">
    <source>
        <dbReference type="SAM" id="Coils"/>
    </source>
</evidence>
<evidence type="ECO:0000313" key="9">
    <source>
        <dbReference type="Proteomes" id="UP000799428"/>
    </source>
</evidence>
<dbReference type="Pfam" id="PF05700">
    <property type="entry name" value="BCAS2"/>
    <property type="match status" value="1"/>
</dbReference>
<accession>A0A6G1K5N8</accession>
<dbReference type="AlphaFoldDB" id="A0A6G1K5N8"/>
<dbReference type="GO" id="GO:0006397">
    <property type="term" value="P:mRNA processing"/>
    <property type="evidence" value="ECO:0007669"/>
    <property type="project" value="UniProtKB-KW"/>
</dbReference>
<protein>
    <recommendedName>
        <fullName evidence="10">BCAS2 family protein</fullName>
    </recommendedName>
</protein>
<evidence type="ECO:0000256" key="6">
    <source>
        <dbReference type="ARBA" id="ARBA00023242"/>
    </source>
</evidence>
<evidence type="ECO:0008006" key="10">
    <source>
        <dbReference type="Google" id="ProtNLM"/>
    </source>
</evidence>
<comment type="subcellular location">
    <subcellularLocation>
        <location evidence="1">Nucleus</location>
    </subcellularLocation>
</comment>
<dbReference type="Proteomes" id="UP000799428">
    <property type="component" value="Unassembled WGS sequence"/>
</dbReference>
<dbReference type="GO" id="GO:0071011">
    <property type="term" value="C:precatalytic spliceosome"/>
    <property type="evidence" value="ECO:0007669"/>
    <property type="project" value="TreeGrafter"/>
</dbReference>
<dbReference type="InterPro" id="IPR008409">
    <property type="entry name" value="SPF27"/>
</dbReference>
<dbReference type="OrthoDB" id="205794at2759"/>
<reference evidence="8" key="1">
    <citation type="journal article" date="2020" name="Stud. Mycol.">
        <title>101 Dothideomycetes genomes: a test case for predicting lifestyles and emergence of pathogens.</title>
        <authorList>
            <person name="Haridas S."/>
            <person name="Albert R."/>
            <person name="Binder M."/>
            <person name="Bloem J."/>
            <person name="Labutti K."/>
            <person name="Salamov A."/>
            <person name="Andreopoulos B."/>
            <person name="Baker S."/>
            <person name="Barry K."/>
            <person name="Bills G."/>
            <person name="Bluhm B."/>
            <person name="Cannon C."/>
            <person name="Castanera R."/>
            <person name="Culley D."/>
            <person name="Daum C."/>
            <person name="Ezra D."/>
            <person name="Gonzalez J."/>
            <person name="Henrissat B."/>
            <person name="Kuo A."/>
            <person name="Liang C."/>
            <person name="Lipzen A."/>
            <person name="Lutzoni F."/>
            <person name="Magnuson J."/>
            <person name="Mondo S."/>
            <person name="Nolan M."/>
            <person name="Ohm R."/>
            <person name="Pangilinan J."/>
            <person name="Park H.-J."/>
            <person name="Ramirez L."/>
            <person name="Alfaro M."/>
            <person name="Sun H."/>
            <person name="Tritt A."/>
            <person name="Yoshinaga Y."/>
            <person name="Zwiers L.-H."/>
            <person name="Turgeon B."/>
            <person name="Goodwin S."/>
            <person name="Spatafora J."/>
            <person name="Crous P."/>
            <person name="Grigoriev I."/>
        </authorList>
    </citation>
    <scope>NUCLEOTIDE SEQUENCE</scope>
    <source>
        <strain evidence="8">CBS 279.74</strain>
    </source>
</reference>
<dbReference type="PANTHER" id="PTHR13296">
    <property type="entry name" value="BCAS2 PROTEIN"/>
    <property type="match status" value="1"/>
</dbReference>
<keyword evidence="6" id="KW-0539">Nucleus</keyword>
<name>A0A6G1K5N8_9PLEO</name>
<keyword evidence="4" id="KW-0747">Spliceosome</keyword>
<sequence length="222" mass="24468">MPLIHESYDSLPYIDTQPSPDAMANAYALIAADIKSAGIDMSQPHPAVIPAISSYTPQFSSSVEKEHARLQADPTSKLSAIDLKRYEDLEAPPNTDPTSDESRPELLASWNDALIKAHTSSEYVQSRLTELGLLEKFGKNSWLVGNAQLEDQLKALEAELAAVKKEQEETEEIRRGQQESVGGELRTLEETWKTGVGRVLETEVAAEGLKQQILERRRAGAV</sequence>